<protein>
    <recommendedName>
        <fullName evidence="9">Calcium-transporting ATPase</fullName>
    </recommendedName>
</protein>
<dbReference type="GO" id="GO:0046872">
    <property type="term" value="F:metal ion binding"/>
    <property type="evidence" value="ECO:0007669"/>
    <property type="project" value="UniProtKB-KW"/>
</dbReference>
<evidence type="ECO:0000256" key="3">
    <source>
        <dbReference type="SAM" id="MobiDB-lite"/>
    </source>
</evidence>
<keyword evidence="4" id="KW-0812">Transmembrane</keyword>
<dbReference type="Pfam" id="PF00689">
    <property type="entry name" value="Cation_ATPase_C"/>
    <property type="match status" value="1"/>
</dbReference>
<dbReference type="AlphaFoldDB" id="A0A8T1PCK0"/>
<evidence type="ECO:0000313" key="7">
    <source>
        <dbReference type="EMBL" id="KAG6641889.1"/>
    </source>
</evidence>
<organism evidence="7 8">
    <name type="scientific">Carya illinoinensis</name>
    <name type="common">Pecan</name>
    <dbReference type="NCBI Taxonomy" id="32201"/>
    <lineage>
        <taxon>Eukaryota</taxon>
        <taxon>Viridiplantae</taxon>
        <taxon>Streptophyta</taxon>
        <taxon>Embryophyta</taxon>
        <taxon>Tracheophyta</taxon>
        <taxon>Spermatophyta</taxon>
        <taxon>Magnoliopsida</taxon>
        <taxon>eudicotyledons</taxon>
        <taxon>Gunneridae</taxon>
        <taxon>Pentapetalae</taxon>
        <taxon>rosids</taxon>
        <taxon>fabids</taxon>
        <taxon>Fagales</taxon>
        <taxon>Juglandaceae</taxon>
        <taxon>Carya</taxon>
    </lineage>
</organism>
<keyword evidence="4" id="KW-0472">Membrane</keyword>
<dbReference type="Pfam" id="PF00122">
    <property type="entry name" value="E1-E2_ATPase"/>
    <property type="match status" value="1"/>
</dbReference>
<evidence type="ECO:0000313" key="8">
    <source>
        <dbReference type="Proteomes" id="UP000811609"/>
    </source>
</evidence>
<dbReference type="GO" id="GO:0005886">
    <property type="term" value="C:plasma membrane"/>
    <property type="evidence" value="ECO:0007669"/>
    <property type="project" value="TreeGrafter"/>
</dbReference>
<evidence type="ECO:0000256" key="2">
    <source>
        <dbReference type="ARBA" id="ARBA00022842"/>
    </source>
</evidence>
<gene>
    <name evidence="7" type="ORF">CIPAW_09G105000</name>
</gene>
<evidence type="ECO:0000256" key="4">
    <source>
        <dbReference type="SAM" id="Phobius"/>
    </source>
</evidence>
<keyword evidence="1" id="KW-0479">Metal-binding</keyword>
<feature type="transmembrane region" description="Helical" evidence="4">
    <location>
        <begin position="68"/>
        <end position="86"/>
    </location>
</feature>
<dbReference type="GO" id="GO:0005388">
    <property type="term" value="F:P-type calcium transporter activity"/>
    <property type="evidence" value="ECO:0007669"/>
    <property type="project" value="TreeGrafter"/>
</dbReference>
<accession>A0A8T1PCK0</accession>
<feature type="domain" description="P-type ATPase A" evidence="5">
    <location>
        <begin position="139"/>
        <end position="228"/>
    </location>
</feature>
<dbReference type="EMBL" id="CM031817">
    <property type="protein sequence ID" value="KAG6641889.1"/>
    <property type="molecule type" value="Genomic_DNA"/>
</dbReference>
<keyword evidence="2" id="KW-0460">Magnesium</keyword>
<keyword evidence="4" id="KW-1133">Transmembrane helix</keyword>
<dbReference type="Proteomes" id="UP000811609">
    <property type="component" value="Chromosome 9"/>
</dbReference>
<evidence type="ECO:0008006" key="9">
    <source>
        <dbReference type="Google" id="ProtNLM"/>
    </source>
</evidence>
<feature type="transmembrane region" description="Helical" evidence="4">
    <location>
        <begin position="647"/>
        <end position="680"/>
    </location>
</feature>
<dbReference type="PANTHER" id="PTHR24093:SF470">
    <property type="entry name" value="CALCIUM-TRANSPORTING ATPASE 12, PLASMA MEMBRANE-TYPE-LIKE"/>
    <property type="match status" value="1"/>
</dbReference>
<feature type="domain" description="Cation-transporting P-type ATPase C-terminal" evidence="6">
    <location>
        <begin position="533"/>
        <end position="667"/>
    </location>
</feature>
<dbReference type="InterPro" id="IPR059000">
    <property type="entry name" value="ATPase_P-type_domA"/>
</dbReference>
<dbReference type="InterPro" id="IPR006068">
    <property type="entry name" value="ATPase_P-typ_cation-transptr_C"/>
</dbReference>
<evidence type="ECO:0000256" key="1">
    <source>
        <dbReference type="ARBA" id="ARBA00022723"/>
    </source>
</evidence>
<comment type="caution">
    <text evidence="7">The sequence shown here is derived from an EMBL/GenBank/DDBJ whole genome shotgun (WGS) entry which is preliminary data.</text>
</comment>
<feature type="transmembrane region" description="Helical" evidence="4">
    <location>
        <begin position="98"/>
        <end position="118"/>
    </location>
</feature>
<keyword evidence="8" id="KW-1185">Reference proteome</keyword>
<feature type="transmembrane region" description="Helical" evidence="4">
    <location>
        <begin position="506"/>
        <end position="533"/>
    </location>
</feature>
<proteinExistence type="predicted"/>
<name>A0A8T1PCK0_CARIL</name>
<feature type="region of interest" description="Disordered" evidence="3">
    <location>
        <begin position="711"/>
        <end position="738"/>
    </location>
</feature>
<reference evidence="7" key="1">
    <citation type="submission" date="2020-12" db="EMBL/GenBank/DDBJ databases">
        <title>WGS assembly of Carya illinoinensis cv. Pawnee.</title>
        <authorList>
            <person name="Platts A."/>
            <person name="Shu S."/>
            <person name="Wright S."/>
            <person name="Barry K."/>
            <person name="Edger P."/>
            <person name="Pires J.C."/>
            <person name="Schmutz J."/>
        </authorList>
    </citation>
    <scope>NUCLEOTIDE SEQUENCE</scope>
    <source>
        <tissue evidence="7">Leaf</tissue>
    </source>
</reference>
<evidence type="ECO:0000259" key="6">
    <source>
        <dbReference type="Pfam" id="PF00689"/>
    </source>
</evidence>
<feature type="transmembrane region" description="Helical" evidence="4">
    <location>
        <begin position="539"/>
        <end position="559"/>
    </location>
</feature>
<feature type="transmembrane region" description="Helical" evidence="4">
    <location>
        <begin position="287"/>
        <end position="309"/>
    </location>
</feature>
<evidence type="ECO:0000259" key="5">
    <source>
        <dbReference type="Pfam" id="PF00122"/>
    </source>
</evidence>
<sequence>MVKDKDMDSLQKFGGIQGIAEALDTSLENGIPGNEEDLRSRRITSTILATTQTPARSFLQILLKSCNSYIIFLLFVSAVLSLGFGIKEEGNRTGWYEGFIILLAIVVLVVVPALRDFWLKHSQTMTCTGNQKALEMWENVDVFRGGCQQKLSIRNVLLGDIICLERDYLVPADGLFISSGFLKLNDGSEFIVDKKNPFLFYGAKVTEGTGRMLVTAVGMDTTWGHLMKQGTHAPKNTPLPAELDKEDVDSSLPDLKGKPISCEEIMNAIKRIVLKPNGKISTMTTSLVMSLVGLMEGIPFAITLAITYWNKKMLSDKAVAQEPLACLTMASVTTICLDKSSWLPLNPMAVDMCCTEMLKEIEAGRNAGFNVIFVSEDNLSGLEVCEGGLLPDSNRMVLEGEKFLNHSPEERMNIVDKITVMRSSFPSDRLLLVQCLKKKGHKVAMIGVKTNEIPVLKEADVGIVIETCSSEMARKGAEIIIRDGNFNFLVTIVSCGKCTYDNIRKYILLVLTVNAAGLLISLLTTICFGYSSITSVQLLWANFVVALLGGLALLTEPPAGKLMDMPPLRRTKPLITKPMWRNLVSQVLYQVAILMAFQFKGQAILHIKEKVSKTIIFNSFVLCQVFNQVNARELEKKNAFRGIHRNILFWVAVGVTLVLQVAFIEIAHIVSGFCLLIGVVSWTIDCTTKCTSGCIRDWLIAPINSHMGVNSMTPSAPSEPTSNLELPLINENSPPVSS</sequence>
<dbReference type="PANTHER" id="PTHR24093">
    <property type="entry name" value="CATION TRANSPORTING ATPASE"/>
    <property type="match status" value="1"/>
</dbReference>